<evidence type="ECO:0000313" key="3">
    <source>
        <dbReference type="Proteomes" id="UP000886998"/>
    </source>
</evidence>
<proteinExistence type="predicted"/>
<protein>
    <submittedName>
        <fullName evidence="2">Uncharacterized protein</fullName>
    </submittedName>
</protein>
<feature type="transmembrane region" description="Helical" evidence="1">
    <location>
        <begin position="18"/>
        <end position="35"/>
    </location>
</feature>
<name>A0A8X7BQX5_9ARAC</name>
<evidence type="ECO:0000313" key="2">
    <source>
        <dbReference type="EMBL" id="GFY38929.1"/>
    </source>
</evidence>
<keyword evidence="1" id="KW-0472">Membrane</keyword>
<keyword evidence="1" id="KW-0812">Transmembrane</keyword>
<reference evidence="2" key="1">
    <citation type="submission" date="2020-08" db="EMBL/GenBank/DDBJ databases">
        <title>Multicomponent nature underlies the extraordinary mechanical properties of spider dragline silk.</title>
        <authorList>
            <person name="Kono N."/>
            <person name="Nakamura H."/>
            <person name="Mori M."/>
            <person name="Yoshida Y."/>
            <person name="Ohtoshi R."/>
            <person name="Malay A.D."/>
            <person name="Moran D.A.P."/>
            <person name="Tomita M."/>
            <person name="Numata K."/>
            <person name="Arakawa K."/>
        </authorList>
    </citation>
    <scope>NUCLEOTIDE SEQUENCE</scope>
</reference>
<evidence type="ECO:0000256" key="1">
    <source>
        <dbReference type="SAM" id="Phobius"/>
    </source>
</evidence>
<dbReference type="EMBL" id="BMAV01001116">
    <property type="protein sequence ID" value="GFY38929.1"/>
    <property type="molecule type" value="Genomic_DNA"/>
</dbReference>
<dbReference type="Proteomes" id="UP000886998">
    <property type="component" value="Unassembled WGS sequence"/>
</dbReference>
<gene>
    <name evidence="2" type="ORF">TNIN_43831</name>
</gene>
<keyword evidence="3" id="KW-1185">Reference proteome</keyword>
<organism evidence="2 3">
    <name type="scientific">Trichonephila inaurata madagascariensis</name>
    <dbReference type="NCBI Taxonomy" id="2747483"/>
    <lineage>
        <taxon>Eukaryota</taxon>
        <taxon>Metazoa</taxon>
        <taxon>Ecdysozoa</taxon>
        <taxon>Arthropoda</taxon>
        <taxon>Chelicerata</taxon>
        <taxon>Arachnida</taxon>
        <taxon>Araneae</taxon>
        <taxon>Araneomorphae</taxon>
        <taxon>Entelegynae</taxon>
        <taxon>Araneoidea</taxon>
        <taxon>Nephilidae</taxon>
        <taxon>Trichonephila</taxon>
        <taxon>Trichonephila inaurata</taxon>
    </lineage>
</organism>
<accession>A0A8X7BQX5</accession>
<comment type="caution">
    <text evidence="2">The sequence shown here is derived from an EMBL/GenBank/DDBJ whole genome shotgun (WGS) entry which is preliminary data.</text>
</comment>
<sequence>MFGNRMGVRSLCMSETKCIASTVIISIIIIIFEILQPCSKREDTNVLKRKGLDKIEKRFQENVAVAYTNGVL</sequence>
<keyword evidence="1" id="KW-1133">Transmembrane helix</keyword>
<dbReference type="AlphaFoldDB" id="A0A8X7BQX5"/>